<keyword evidence="1" id="KW-0812">Transmembrane</keyword>
<feature type="transmembrane region" description="Helical" evidence="1">
    <location>
        <begin position="219"/>
        <end position="243"/>
    </location>
</feature>
<reference evidence="2 3" key="1">
    <citation type="submission" date="2020-01" db="EMBL/GenBank/DDBJ databases">
        <title>Complete genome sequence of Chitinophaga sp. H33E-04 isolated from quinoa roots.</title>
        <authorList>
            <person name="Weon H.-Y."/>
            <person name="Lee S.A."/>
        </authorList>
    </citation>
    <scope>NUCLEOTIDE SEQUENCE [LARGE SCALE GENOMIC DNA]</scope>
    <source>
        <strain evidence="2 3">H33E-04</strain>
    </source>
</reference>
<dbReference type="Pfam" id="PF12412">
    <property type="entry name" value="DUF3667"/>
    <property type="match status" value="1"/>
</dbReference>
<organism evidence="2 3">
    <name type="scientific">Chitinophaga agri</name>
    <dbReference type="NCBI Taxonomy" id="2703787"/>
    <lineage>
        <taxon>Bacteria</taxon>
        <taxon>Pseudomonadati</taxon>
        <taxon>Bacteroidota</taxon>
        <taxon>Chitinophagia</taxon>
        <taxon>Chitinophagales</taxon>
        <taxon>Chitinophagaceae</taxon>
        <taxon>Chitinophaga</taxon>
    </lineage>
</organism>
<keyword evidence="1" id="KW-0472">Membrane</keyword>
<dbReference type="InterPro" id="IPR022134">
    <property type="entry name" value="DUF3667"/>
</dbReference>
<sequence length="246" mass="27418">MHPLVDDTTICRHCQETVSDSYCGKCGTPVTLKRVDAHYIVHEIQHILHFEKGILYTIRALLTQPGKNIRSFISDDRSRLVKPVIFIIITSLIYTIVAHYFHTENHYMSADAPAQPAVSGIMNWIQGHYGYANILMGACIAVWLKLFFRKSDYNFFEVLIMLCFVMGTSMLLLAVFAVAEGLTGSNLTKVSGPLMFVYSAWAIGQFFNGRKLGSYLLSLAAYLLGCLSFMIIAVLIGVAIALAHKV</sequence>
<gene>
    <name evidence="2" type="ORF">GWR21_30460</name>
</gene>
<evidence type="ECO:0000256" key="1">
    <source>
        <dbReference type="SAM" id="Phobius"/>
    </source>
</evidence>
<keyword evidence="1" id="KW-1133">Transmembrane helix</keyword>
<protein>
    <submittedName>
        <fullName evidence="2">DUF3667 domain-containing protein</fullName>
    </submittedName>
</protein>
<evidence type="ECO:0000313" key="3">
    <source>
        <dbReference type="Proteomes" id="UP000476411"/>
    </source>
</evidence>
<keyword evidence="3" id="KW-1185">Reference proteome</keyword>
<dbReference type="AlphaFoldDB" id="A0A6B9ZQL5"/>
<name>A0A6B9ZQL5_9BACT</name>
<accession>A0A6B9ZQL5</accession>
<dbReference type="KEGG" id="chih:GWR21_30460"/>
<dbReference type="Proteomes" id="UP000476411">
    <property type="component" value="Chromosome"/>
</dbReference>
<proteinExistence type="predicted"/>
<feature type="transmembrane region" description="Helical" evidence="1">
    <location>
        <begin position="155"/>
        <end position="178"/>
    </location>
</feature>
<evidence type="ECO:0000313" key="2">
    <source>
        <dbReference type="EMBL" id="QHS64134.1"/>
    </source>
</evidence>
<feature type="transmembrane region" description="Helical" evidence="1">
    <location>
        <begin position="190"/>
        <end position="207"/>
    </location>
</feature>
<feature type="transmembrane region" description="Helical" evidence="1">
    <location>
        <begin position="80"/>
        <end position="101"/>
    </location>
</feature>
<dbReference type="EMBL" id="CP048113">
    <property type="protein sequence ID" value="QHS64134.1"/>
    <property type="molecule type" value="Genomic_DNA"/>
</dbReference>
<feature type="transmembrane region" description="Helical" evidence="1">
    <location>
        <begin position="129"/>
        <end position="148"/>
    </location>
</feature>